<comment type="caution">
    <text evidence="1">The sequence shown here is derived from an EMBL/GenBank/DDBJ whole genome shotgun (WGS) entry which is preliminary data.</text>
</comment>
<feature type="non-terminal residue" evidence="1">
    <location>
        <position position="1"/>
    </location>
</feature>
<sequence>EVEKIEKYALVIRNDSSCDPLSHLMDHSKDLLSMQEWTKRKEYVVVTCQGNPLYRSTQRVIGWSLGGVELELEDFRLRQMG</sequence>
<accession>A0ABS8UVG2</accession>
<organism evidence="1 2">
    <name type="scientific">Datura stramonium</name>
    <name type="common">Jimsonweed</name>
    <name type="synonym">Common thornapple</name>
    <dbReference type="NCBI Taxonomy" id="4076"/>
    <lineage>
        <taxon>Eukaryota</taxon>
        <taxon>Viridiplantae</taxon>
        <taxon>Streptophyta</taxon>
        <taxon>Embryophyta</taxon>
        <taxon>Tracheophyta</taxon>
        <taxon>Spermatophyta</taxon>
        <taxon>Magnoliopsida</taxon>
        <taxon>eudicotyledons</taxon>
        <taxon>Gunneridae</taxon>
        <taxon>Pentapetalae</taxon>
        <taxon>asterids</taxon>
        <taxon>lamiids</taxon>
        <taxon>Solanales</taxon>
        <taxon>Solanaceae</taxon>
        <taxon>Solanoideae</taxon>
        <taxon>Datureae</taxon>
        <taxon>Datura</taxon>
    </lineage>
</organism>
<evidence type="ECO:0000313" key="2">
    <source>
        <dbReference type="Proteomes" id="UP000823775"/>
    </source>
</evidence>
<dbReference type="EMBL" id="JACEIK010002642">
    <property type="protein sequence ID" value="MCD9638196.1"/>
    <property type="molecule type" value="Genomic_DNA"/>
</dbReference>
<reference evidence="1 2" key="1">
    <citation type="journal article" date="2021" name="BMC Genomics">
        <title>Datura genome reveals duplications of psychoactive alkaloid biosynthetic genes and high mutation rate following tissue culture.</title>
        <authorList>
            <person name="Rajewski A."/>
            <person name="Carter-House D."/>
            <person name="Stajich J."/>
            <person name="Litt A."/>
        </authorList>
    </citation>
    <scope>NUCLEOTIDE SEQUENCE [LARGE SCALE GENOMIC DNA]</scope>
    <source>
        <strain evidence="1">AR-01</strain>
    </source>
</reference>
<evidence type="ECO:0000313" key="1">
    <source>
        <dbReference type="EMBL" id="MCD9638196.1"/>
    </source>
</evidence>
<dbReference type="Proteomes" id="UP000823775">
    <property type="component" value="Unassembled WGS sequence"/>
</dbReference>
<gene>
    <name evidence="1" type="ORF">HAX54_022019</name>
</gene>
<proteinExistence type="predicted"/>
<keyword evidence="2" id="KW-1185">Reference proteome</keyword>
<name>A0ABS8UVG2_DATST</name>
<protein>
    <submittedName>
        <fullName evidence="1">Uncharacterized protein</fullName>
    </submittedName>
</protein>